<evidence type="ECO:0000313" key="7">
    <source>
        <dbReference type="EMBL" id="MDR6967928.1"/>
    </source>
</evidence>
<sequence>MKKILLLLLLTFGFANAQIINIPDATFKAELLAASPTVEKAMNFDDQWIKIDANNDGEIQESEAQQVKLLAISELLVFNVTGIEGFSNLESLRITTSLITTLNIGGLTNLKSLTCLNMQILSTLNVNGATNLNNLMCISLPNLVTLNINNLTNLTKLNCLGTSIVSLNVSGLPNLAEILYSGNQLTTTMNLSQLPSLTKLDCAFNNLSVLTANELTALTDLNCSGNQLTNLNGFPNLIKLNCENNKLTSLNVSSLTDLTELYCGGNELTSLNVNGLENLTTLSCAYNKFVTFSLNGLPNLVNLDCGNNNELTSVTLQNLPNLQELKVIGNVNGSSVPLGQLTTLNLSGLPNLQKLDCKNGVLTSLSLEGLSSLTELNCSRNQITNLNVSNLPNLQKLVCDTNPISALNVSNLTNLVELTCAGGYVVDGQLTAHLTTLDVSGLTNLKKLYCAFSLLTTLDLTGLSSLEELYCDGISNDLGQLASLNVNGLTNLKKLSCNNQQLTSLNVSNLTNLTDLYCSSNHITSLDLTGLINLKVLDYTYNQLANLNLVDLPSLTTLNCSQNQLVTLNVLNLASLTDLNCSFNQLTTLNLSGLNSLVNLDYSHNQLTLSNISGLSTNLKSLVCDSNNLTSLDVSGLINLEGLSCNANQLTGLDVSTLVNLKTLTCANNQITSLEVFNSPNLEALDCSYNLIENLNVFWLNNLKQLYCINNQLTNLDLSNQSNLNRLDYSNNLIPNLNVNNLTNLQILGLSGTQTTVLDVSNLNQLNFLYCNNNLLTTLDVNNAPFLHVLHCNNNQLETLFIKNGRNEQDLSYSGNPNLAYICADASQIESIQTQLNNSGMNATVCNTYCSFTPGGNNNTITGVTIFDFNNNGCDVADEVNPFIRLDINDGTEIGSTVTNINGTYNFYTDAGTFEITPNIENPTWFEFSPPSSTFTFTTDNNIATQNFCIQAVGMHQDIEVVLAPLEPARPGFDATYKVVYKNKGNQMVSGAVNFIFDDARTDFISAEPIADAVEINSLTWNYVNLMPFENRSIVIRLNVNGPMETPAVNNGDVLNFTTSITPVAGDELPLDNQFAYNQTVVGSFDPNDIVCIEGDNLSSSEIGNYLHYIVNFENTGTAPAENVVVKVEIDTTKYDLSSLQLLNGSHPVEAMVNNNIAEFIFKAINLETNGHGNILLKVRSKSSVNEGETVTKKANIYFDYNFPILTNDANTTFQDLSIDEHLFDNSIAVYPNPSRDVVNIEASSVITSIQVYDIQGRLLMTHLPNDSKTTIDIADKANGVYFFKINSDRGIKVEKIIKK</sequence>
<dbReference type="InterPro" id="IPR052574">
    <property type="entry name" value="CDIRP"/>
</dbReference>
<accession>A0ABU1TR48</accession>
<dbReference type="InterPro" id="IPR026444">
    <property type="entry name" value="Secre_tail"/>
</dbReference>
<dbReference type="Gene3D" id="3.80.10.10">
    <property type="entry name" value="Ribonuclease Inhibitor"/>
    <property type="match status" value="4"/>
</dbReference>
<dbReference type="SMART" id="SM00364">
    <property type="entry name" value="LRR_BAC"/>
    <property type="match status" value="12"/>
</dbReference>
<comment type="caution">
    <text evidence="7">The sequence shown here is derived from an EMBL/GenBank/DDBJ whole genome shotgun (WGS) entry which is preliminary data.</text>
</comment>
<dbReference type="PANTHER" id="PTHR47566">
    <property type="match status" value="1"/>
</dbReference>
<name>A0ABU1TR48_9FLAO</name>
<protein>
    <submittedName>
        <fullName evidence="7">Leucine-rich repeat (LRR) protein</fullName>
    </submittedName>
</protein>
<dbReference type="Pfam" id="PF18962">
    <property type="entry name" value="Por_Secre_tail"/>
    <property type="match status" value="1"/>
</dbReference>
<evidence type="ECO:0000256" key="2">
    <source>
        <dbReference type="ARBA" id="ARBA00022729"/>
    </source>
</evidence>
<dbReference type="InterPro" id="IPR055353">
    <property type="entry name" value="DUF7619"/>
</dbReference>
<feature type="signal peptide" evidence="4">
    <location>
        <begin position="1"/>
        <end position="17"/>
    </location>
</feature>
<dbReference type="InterPro" id="IPR032675">
    <property type="entry name" value="LRR_dom_sf"/>
</dbReference>
<evidence type="ECO:0000259" key="6">
    <source>
        <dbReference type="Pfam" id="PF24595"/>
    </source>
</evidence>
<keyword evidence="3" id="KW-0677">Repeat</keyword>
<gene>
    <name evidence="7" type="ORF">J2X31_001942</name>
</gene>
<keyword evidence="2 4" id="KW-0732">Signal</keyword>
<dbReference type="PANTHER" id="PTHR47566:SF1">
    <property type="entry name" value="PROTEIN NUD1"/>
    <property type="match status" value="1"/>
</dbReference>
<dbReference type="SUPFAM" id="SSF52058">
    <property type="entry name" value="L domain-like"/>
    <property type="match status" value="3"/>
</dbReference>
<dbReference type="RefSeq" id="WP_310026304.1">
    <property type="nucleotide sequence ID" value="NZ_JAVDVI010000007.1"/>
</dbReference>
<dbReference type="InterPro" id="IPR003591">
    <property type="entry name" value="Leu-rich_rpt_typical-subtyp"/>
</dbReference>
<feature type="domain" description="DUF7619" evidence="6">
    <location>
        <begin position="1086"/>
        <end position="1213"/>
    </location>
</feature>
<reference evidence="7 8" key="1">
    <citation type="submission" date="2023-07" db="EMBL/GenBank/DDBJ databases">
        <title>Sorghum-associated microbial communities from plants grown in Nebraska, USA.</title>
        <authorList>
            <person name="Schachtman D."/>
        </authorList>
    </citation>
    <scope>NUCLEOTIDE SEQUENCE [LARGE SCALE GENOMIC DNA]</scope>
    <source>
        <strain evidence="7 8">3773</strain>
    </source>
</reference>
<organism evidence="7 8">
    <name type="scientific">Flavobacterium arsenatis</name>
    <dbReference type="NCBI Taxonomy" id="1484332"/>
    <lineage>
        <taxon>Bacteria</taxon>
        <taxon>Pseudomonadati</taxon>
        <taxon>Bacteroidota</taxon>
        <taxon>Flavobacteriia</taxon>
        <taxon>Flavobacteriales</taxon>
        <taxon>Flavobacteriaceae</taxon>
        <taxon>Flavobacterium</taxon>
    </lineage>
</organism>
<evidence type="ECO:0000259" key="5">
    <source>
        <dbReference type="Pfam" id="PF18962"/>
    </source>
</evidence>
<dbReference type="SMART" id="SM00365">
    <property type="entry name" value="LRR_SD22"/>
    <property type="match status" value="6"/>
</dbReference>
<proteinExistence type="predicted"/>
<feature type="chain" id="PRO_5045803412" evidence="4">
    <location>
        <begin position="18"/>
        <end position="1300"/>
    </location>
</feature>
<dbReference type="SMART" id="SM00369">
    <property type="entry name" value="LRR_TYP"/>
    <property type="match status" value="6"/>
</dbReference>
<dbReference type="Pfam" id="PF12799">
    <property type="entry name" value="LRR_4"/>
    <property type="match status" value="1"/>
</dbReference>
<evidence type="ECO:0000256" key="1">
    <source>
        <dbReference type="ARBA" id="ARBA00022614"/>
    </source>
</evidence>
<dbReference type="Proteomes" id="UP001255185">
    <property type="component" value="Unassembled WGS sequence"/>
</dbReference>
<evidence type="ECO:0000256" key="3">
    <source>
        <dbReference type="ARBA" id="ARBA00022737"/>
    </source>
</evidence>
<dbReference type="NCBIfam" id="TIGR04183">
    <property type="entry name" value="Por_Secre_tail"/>
    <property type="match status" value="1"/>
</dbReference>
<dbReference type="Pfam" id="PF24595">
    <property type="entry name" value="DUF7619"/>
    <property type="match status" value="1"/>
</dbReference>
<feature type="domain" description="Secretion system C-terminal sorting" evidence="5">
    <location>
        <begin position="1230"/>
        <end position="1298"/>
    </location>
</feature>
<dbReference type="InterPro" id="IPR025875">
    <property type="entry name" value="Leu-rich_rpt_4"/>
</dbReference>
<evidence type="ECO:0000313" key="8">
    <source>
        <dbReference type="Proteomes" id="UP001255185"/>
    </source>
</evidence>
<keyword evidence="1" id="KW-0433">Leucine-rich repeat</keyword>
<evidence type="ECO:0000256" key="4">
    <source>
        <dbReference type="SAM" id="SignalP"/>
    </source>
</evidence>
<keyword evidence="8" id="KW-1185">Reference proteome</keyword>
<dbReference type="EMBL" id="JAVDVI010000007">
    <property type="protein sequence ID" value="MDR6967928.1"/>
    <property type="molecule type" value="Genomic_DNA"/>
</dbReference>